<reference evidence="1" key="1">
    <citation type="journal article" date="2023" name="bioRxiv">
        <title>Improved chromosome-level genome assembly for marigold (Tagetes erecta).</title>
        <authorList>
            <person name="Jiang F."/>
            <person name="Yuan L."/>
            <person name="Wang S."/>
            <person name="Wang H."/>
            <person name="Xu D."/>
            <person name="Wang A."/>
            <person name="Fan W."/>
        </authorList>
    </citation>
    <scope>NUCLEOTIDE SEQUENCE</scope>
    <source>
        <strain evidence="1">WSJ</strain>
        <tissue evidence="1">Leaf</tissue>
    </source>
</reference>
<keyword evidence="2" id="KW-1185">Reference proteome</keyword>
<dbReference type="AlphaFoldDB" id="A0AAD8P516"/>
<proteinExistence type="predicted"/>
<dbReference type="EMBL" id="JAUHHV010000002">
    <property type="protein sequence ID" value="KAK1432529.1"/>
    <property type="molecule type" value="Genomic_DNA"/>
</dbReference>
<organism evidence="1 2">
    <name type="scientific">Tagetes erecta</name>
    <name type="common">African marigold</name>
    <dbReference type="NCBI Taxonomy" id="13708"/>
    <lineage>
        <taxon>Eukaryota</taxon>
        <taxon>Viridiplantae</taxon>
        <taxon>Streptophyta</taxon>
        <taxon>Embryophyta</taxon>
        <taxon>Tracheophyta</taxon>
        <taxon>Spermatophyta</taxon>
        <taxon>Magnoliopsida</taxon>
        <taxon>eudicotyledons</taxon>
        <taxon>Gunneridae</taxon>
        <taxon>Pentapetalae</taxon>
        <taxon>asterids</taxon>
        <taxon>campanulids</taxon>
        <taxon>Asterales</taxon>
        <taxon>Asteraceae</taxon>
        <taxon>Asteroideae</taxon>
        <taxon>Heliantheae alliance</taxon>
        <taxon>Tageteae</taxon>
        <taxon>Tagetes</taxon>
    </lineage>
</organism>
<dbReference type="Proteomes" id="UP001229421">
    <property type="component" value="Unassembled WGS sequence"/>
</dbReference>
<name>A0AAD8P516_TARER</name>
<accession>A0AAD8P516</accession>
<sequence>MGKIYICKSPSKCCQRRELPENRAMAYLKLKRIREFSSVPTTHQPSINTLHHYDRSHEHPSIFMSIYLGSVSSSQRSFRANTDDANPSHTAIKLASCYSSQIQHGSTIRPLESFDRVSANSWTSPEHSCISHPLRLSVLLVLVRLNLRTFGEDLTLLPCRAKLR</sequence>
<gene>
    <name evidence="1" type="ORF">QVD17_09426</name>
</gene>
<evidence type="ECO:0000313" key="1">
    <source>
        <dbReference type="EMBL" id="KAK1432529.1"/>
    </source>
</evidence>
<evidence type="ECO:0000313" key="2">
    <source>
        <dbReference type="Proteomes" id="UP001229421"/>
    </source>
</evidence>
<comment type="caution">
    <text evidence="1">The sequence shown here is derived from an EMBL/GenBank/DDBJ whole genome shotgun (WGS) entry which is preliminary data.</text>
</comment>
<protein>
    <submittedName>
        <fullName evidence="1">Uncharacterized protein</fullName>
    </submittedName>
</protein>